<dbReference type="OrthoDB" id="8160844at2"/>
<dbReference type="EMBL" id="AYSV01000007">
    <property type="protein sequence ID" value="ETD72967.1"/>
    <property type="molecule type" value="Genomic_DNA"/>
</dbReference>
<dbReference type="RefSeq" id="WP_023949018.1">
    <property type="nucleotide sequence ID" value="NZ_AYSV01000007.1"/>
</dbReference>
<reference evidence="1 2" key="1">
    <citation type="submission" date="2013-11" db="EMBL/GenBank/DDBJ databases">
        <title>Genomic analysis of Pelistega sp. HM-7.</title>
        <authorList>
            <person name="Kumbhare S.V."/>
            <person name="Shetty S.A."/>
            <person name="Sharma O."/>
            <person name="Dhotre D.P."/>
        </authorList>
    </citation>
    <scope>NUCLEOTIDE SEQUENCE [LARGE SCALE GENOMIC DNA]</scope>
    <source>
        <strain evidence="1 2">HM-7</strain>
    </source>
</reference>
<keyword evidence="2" id="KW-1185">Reference proteome</keyword>
<evidence type="ECO:0000313" key="1">
    <source>
        <dbReference type="EMBL" id="ETD72967.1"/>
    </source>
</evidence>
<accession>V8GB59</accession>
<protein>
    <submittedName>
        <fullName evidence="1">Uncharacterized protein</fullName>
    </submittedName>
</protein>
<gene>
    <name evidence="1" type="ORF">V757_01085</name>
</gene>
<organism evidence="1 2">
    <name type="scientific">Pelistega indica</name>
    <dbReference type="NCBI Taxonomy" id="1414851"/>
    <lineage>
        <taxon>Bacteria</taxon>
        <taxon>Pseudomonadati</taxon>
        <taxon>Pseudomonadota</taxon>
        <taxon>Betaproteobacteria</taxon>
        <taxon>Burkholderiales</taxon>
        <taxon>Alcaligenaceae</taxon>
        <taxon>Pelistega</taxon>
    </lineage>
</organism>
<name>V8GB59_9BURK</name>
<evidence type="ECO:0000313" key="2">
    <source>
        <dbReference type="Proteomes" id="UP000018766"/>
    </source>
</evidence>
<proteinExistence type="predicted"/>
<comment type="caution">
    <text evidence="1">The sequence shown here is derived from an EMBL/GenBank/DDBJ whole genome shotgun (WGS) entry which is preliminary data.</text>
</comment>
<sequence length="142" mass="15667">MSVSNLIKRLEAFATKAVYVGVPKENNPKVDGDFSMSDLAAVHEFGSEDGHIPERSFLRTSVVKNKAKYFRFFGDRLITGNDPEKALNELAELAKGDVQENIVNGDFKALAPETIKRKGSTKPLIDTGKLRQSITGVVRDEN</sequence>
<dbReference type="PATRIC" id="fig|1414851.3.peg.230"/>
<dbReference type="Proteomes" id="UP000018766">
    <property type="component" value="Unassembled WGS sequence"/>
</dbReference>
<dbReference type="AlphaFoldDB" id="V8GB59"/>